<comment type="function">
    <text evidence="7">Mitochondrial mRNA stabilization factor.</text>
</comment>
<protein>
    <recommendedName>
        <fullName evidence="7">ATPase synthesis protein 25</fullName>
    </recommendedName>
</protein>
<dbReference type="InterPro" id="IPR043519">
    <property type="entry name" value="NT_sf"/>
</dbReference>
<dbReference type="InterPro" id="IPR025210">
    <property type="entry name" value="ATP25_mRNA_stabil_dom"/>
</dbReference>
<dbReference type="SUPFAM" id="SSF81301">
    <property type="entry name" value="Nucleotidyltransferase"/>
    <property type="match status" value="1"/>
</dbReference>
<dbReference type="PANTHER" id="PTHR28087:SF1">
    <property type="entry name" value="ATPASE SYNTHESIS PROTEIN 25, MITOCHONDRIAL"/>
    <property type="match status" value="1"/>
</dbReference>
<dbReference type="GO" id="GO:0005743">
    <property type="term" value="C:mitochondrial inner membrane"/>
    <property type="evidence" value="ECO:0007669"/>
    <property type="project" value="UniProtKB-SubCell"/>
</dbReference>
<evidence type="ECO:0000313" key="10">
    <source>
        <dbReference type="EMBL" id="CDR43262.1"/>
    </source>
</evidence>
<feature type="domain" description="ATP25 mRNA stabilisation" evidence="9">
    <location>
        <begin position="377"/>
        <end position="637"/>
    </location>
</feature>
<evidence type="ECO:0000256" key="2">
    <source>
        <dbReference type="ARBA" id="ARBA00010787"/>
    </source>
</evidence>
<evidence type="ECO:0000256" key="8">
    <source>
        <dbReference type="SAM" id="MobiDB-lite"/>
    </source>
</evidence>
<dbReference type="VEuPathDB" id="FungiDB:BON22_2927"/>
<dbReference type="GO" id="GO:0048255">
    <property type="term" value="P:mRNA stabilization"/>
    <property type="evidence" value="ECO:0007669"/>
    <property type="project" value="InterPro"/>
</dbReference>
<reference evidence="10" key="1">
    <citation type="journal article" date="2014" name="Genome Announc.">
        <title>Genome sequence of the yeast Cyberlindnera fabianii (Hansenula fabianii).</title>
        <authorList>
            <person name="Freel K.C."/>
            <person name="Sarilar V."/>
            <person name="Neuveglise C."/>
            <person name="Devillers H."/>
            <person name="Friedrich A."/>
            <person name="Schacherer J."/>
        </authorList>
    </citation>
    <scope>NUCLEOTIDE SEQUENCE</scope>
    <source>
        <strain evidence="10">YJS4271</strain>
    </source>
</reference>
<feature type="compositionally biased region" description="Polar residues" evidence="8">
    <location>
        <begin position="93"/>
        <end position="104"/>
    </location>
</feature>
<dbReference type="OrthoDB" id="107372at2759"/>
<organism evidence="10">
    <name type="scientific">Cyberlindnera fabianii</name>
    <name type="common">Yeast</name>
    <name type="synonym">Hansenula fabianii</name>
    <dbReference type="NCBI Taxonomy" id="36022"/>
    <lineage>
        <taxon>Eukaryota</taxon>
        <taxon>Fungi</taxon>
        <taxon>Dikarya</taxon>
        <taxon>Ascomycota</taxon>
        <taxon>Saccharomycotina</taxon>
        <taxon>Saccharomycetes</taxon>
        <taxon>Phaffomycetales</taxon>
        <taxon>Phaffomycetaceae</taxon>
        <taxon>Cyberlindnera</taxon>
    </lineage>
</organism>
<feature type="region of interest" description="Disordered" evidence="8">
    <location>
        <begin position="93"/>
        <end position="124"/>
    </location>
</feature>
<dbReference type="GO" id="GO:0140053">
    <property type="term" value="P:mitochondrial gene expression"/>
    <property type="evidence" value="ECO:0007669"/>
    <property type="project" value="UniProtKB-UniRule"/>
</dbReference>
<evidence type="ECO:0000256" key="4">
    <source>
        <dbReference type="ARBA" id="ARBA00022946"/>
    </source>
</evidence>
<evidence type="ECO:0000256" key="1">
    <source>
        <dbReference type="ARBA" id="ARBA00004443"/>
    </source>
</evidence>
<dbReference type="PhylomeDB" id="A0A061B021"/>
<evidence type="ECO:0000256" key="5">
    <source>
        <dbReference type="ARBA" id="ARBA00023128"/>
    </source>
</evidence>
<dbReference type="Gene3D" id="3.30.460.10">
    <property type="entry name" value="Beta Polymerase, domain 2"/>
    <property type="match status" value="1"/>
</dbReference>
<evidence type="ECO:0000256" key="3">
    <source>
        <dbReference type="ARBA" id="ARBA00022792"/>
    </source>
</evidence>
<comment type="similarity">
    <text evidence="2 7">Belongs to the ATP25 family.</text>
</comment>
<comment type="subcellular location">
    <subcellularLocation>
        <location evidence="1 7">Mitochondrion inner membrane</location>
        <topology evidence="1 7">Peripheral membrane protein</topology>
        <orientation evidence="1 7">Matrix side</orientation>
    </subcellularLocation>
</comment>
<name>A0A061B021_CYBFA</name>
<evidence type="ECO:0000259" key="9">
    <source>
        <dbReference type="Pfam" id="PF13929"/>
    </source>
</evidence>
<dbReference type="Pfam" id="PF02410">
    <property type="entry name" value="RsfS"/>
    <property type="match status" value="1"/>
</dbReference>
<dbReference type="PANTHER" id="PTHR28087">
    <property type="entry name" value="ATPASE SYNTHESIS PROTEIN 25, MITOCHONDRIAL"/>
    <property type="match status" value="1"/>
</dbReference>
<keyword evidence="3 7" id="KW-0999">Mitochondrion inner membrane</keyword>
<dbReference type="AlphaFoldDB" id="A0A061B021"/>
<keyword evidence="5 7" id="KW-0496">Mitochondrion</keyword>
<evidence type="ECO:0000256" key="7">
    <source>
        <dbReference type="RuleBase" id="RU367062"/>
    </source>
</evidence>
<dbReference type="EMBL" id="LK052896">
    <property type="protein sequence ID" value="CDR43262.1"/>
    <property type="molecule type" value="Genomic_DNA"/>
</dbReference>
<gene>
    <name evidence="10" type="ORF">CYFA0S_11e02696g</name>
</gene>
<keyword evidence="4 7" id="KW-0809">Transit peptide</keyword>
<dbReference type="InterPro" id="IPR040152">
    <property type="entry name" value="Atp25"/>
</dbReference>
<evidence type="ECO:0000256" key="6">
    <source>
        <dbReference type="ARBA" id="ARBA00023136"/>
    </source>
</evidence>
<sequence length="654" mass="73898">MLTRCSAWGCSSRRTFSRSARIRERARFEPMSGDLSSTPFATSMWGGRSGSIHHSDTMLKRAASQILNSRVSQQAMRSTRPLALAARRQISSTTISPSTFNPSDVPQEPVVDKSKEEAEESEDIPWYLRSEESSTLSTPIFKAEMPEIPTDSPEFVEPIVRSLIDLGLDDLKLFDLRGREEELPLAQNMSFALVCQGKSPKHIQNAAEQLSTLLKKNHDIIPFVEGLIKPNSTLRMKRRLKQKKPVNDFGLGVNSWVMVDTQLGLMINLLTPERRKQVNLEYLWCTPEERPLYEPKGEIDTTDSDSVFAGIFRRFYSTTPTDVPFEVKAVQCFQLSDFNTFEKEIVPTLRADPSRALSVLDTLITSLKSTDVNTLVGVSDEEATNKSKEIFTFINACTPTTPSASHWDKRFEAISILSTIFPHEVPVRHLTNSLILQAGSGVSITEKQLGEFIDTISMNLVLSPPSKIMNQAEVDHASRAKLDQFSRVMEVYGAQERGQLSDEVVLKVLKLGTQQHMYLRTDEIVPVSGVFDVLLDLFGQRYPSLEIVEFVLVTYLKANETGKFWKFWDSLHEYSVTQDGEGVIVDNRPWALLTDLLVENDYEKFIEELLNRRLPEAVDLGAPVTDELKENVTTIINRFDETGRAYDNLRRVFA</sequence>
<proteinExistence type="inferred from homology"/>
<dbReference type="Pfam" id="PF13929">
    <property type="entry name" value="mRNA_stabil"/>
    <property type="match status" value="1"/>
</dbReference>
<keyword evidence="6 7" id="KW-0472">Membrane</keyword>
<accession>A0A061B021</accession>